<dbReference type="Proteomes" id="UP000521199">
    <property type="component" value="Unassembled WGS sequence"/>
</dbReference>
<protein>
    <submittedName>
        <fullName evidence="1">Uncharacterized protein (DUF1800 family)</fullName>
    </submittedName>
</protein>
<organism evidence="1 2">
    <name type="scientific">Chiayiivirga flava</name>
    <dbReference type="NCBI Taxonomy" id="659595"/>
    <lineage>
        <taxon>Bacteria</taxon>
        <taxon>Pseudomonadati</taxon>
        <taxon>Pseudomonadota</taxon>
        <taxon>Gammaproteobacteria</taxon>
        <taxon>Lysobacterales</taxon>
        <taxon>Lysobacteraceae</taxon>
        <taxon>Chiayiivirga</taxon>
    </lineage>
</organism>
<comment type="caution">
    <text evidence="1">The sequence shown here is derived from an EMBL/GenBank/DDBJ whole genome shotgun (WGS) entry which is preliminary data.</text>
</comment>
<evidence type="ECO:0000313" key="1">
    <source>
        <dbReference type="EMBL" id="MBB5209446.1"/>
    </source>
</evidence>
<dbReference type="PANTHER" id="PTHR43737">
    <property type="entry name" value="BLL7424 PROTEIN"/>
    <property type="match status" value="1"/>
</dbReference>
<accession>A0A7W8DA96</accession>
<evidence type="ECO:0000313" key="2">
    <source>
        <dbReference type="Proteomes" id="UP000521199"/>
    </source>
</evidence>
<dbReference type="AlphaFoldDB" id="A0A7W8DA96"/>
<gene>
    <name evidence="1" type="ORF">HNQ52_003015</name>
</gene>
<keyword evidence="2" id="KW-1185">Reference proteome</keyword>
<proteinExistence type="predicted"/>
<dbReference type="Pfam" id="PF08811">
    <property type="entry name" value="DUF1800"/>
    <property type="match status" value="1"/>
</dbReference>
<dbReference type="EMBL" id="JACHHP010000006">
    <property type="protein sequence ID" value="MBB5209446.1"/>
    <property type="molecule type" value="Genomic_DNA"/>
</dbReference>
<dbReference type="RefSeq" id="WP_183961983.1">
    <property type="nucleotide sequence ID" value="NZ_JACHHP010000006.1"/>
</dbReference>
<sequence>MPAIFASGFERSIDRPDSDAEAARFLDQATFGGRLDDIAHLREVGYDAWLDAQFAAGMSLQAPFLDYIATLPAGENGVYQGQRLEAWLIHAAQTPDPSNPLLTHDDQLRQRVAFALSELMVVSDRNAALTFQPWALAHYNDTLATHAFGNYRELLEAVTLHPAMGRFLSMLGNRKSDAALNIRPDENYAREVLQLFSIGLQLLHPDGTPVLVGGHPVPTYDQNVVRGFAHVFTGWNFAGCTVADYGDCAPGNPDEPPWRQPMQPVEAFHDTSEDKLLLDYTPQTPGGHIVLAAGGDAREELEFALDTIFHHPNVGPFVAKHLIQRLVTSNPSPAYVQRIAAVFDDDGSGERGDLGAVVRALLLDDEARTGHLDAPDTFGKMREPILKIVRLWRATDARSVNGRVFRYSFPDDYGQLPLSAPSVFNFFKPTFAQPGEIRDAGLVSPEFQIATDTQLVSAPNALGFRLFLFYVGSRYSYAWENGAPVPSEMLSDYAALKSLASDPAALVDRLDLLLLSGGMSDYMRDLLIARLDGTPPDSIPGQDGGAPDVLLWRVQQALYLILTSPEFAIQK</sequence>
<name>A0A7W8DA96_9GAMM</name>
<reference evidence="1 2" key="1">
    <citation type="submission" date="2020-08" db="EMBL/GenBank/DDBJ databases">
        <title>Genomic Encyclopedia of Type Strains, Phase IV (KMG-IV): sequencing the most valuable type-strain genomes for metagenomic binning, comparative biology and taxonomic classification.</title>
        <authorList>
            <person name="Goeker M."/>
        </authorList>
    </citation>
    <scope>NUCLEOTIDE SEQUENCE [LARGE SCALE GENOMIC DNA]</scope>
    <source>
        <strain evidence="1 2">DSM 24163</strain>
    </source>
</reference>
<dbReference type="PANTHER" id="PTHR43737:SF1">
    <property type="entry name" value="DUF1501 DOMAIN-CONTAINING PROTEIN"/>
    <property type="match status" value="1"/>
</dbReference>
<dbReference type="InterPro" id="IPR014917">
    <property type="entry name" value="DUF1800"/>
</dbReference>